<sequence>MLAELSPRVSRHCFLTYRDIAERRIAIITKQRLKHVQKMKWMDIKGEADILVVTLTTRKTVILTDCRWSYNKPA</sequence>
<gene>
    <name evidence="1" type="ORF">TSPGSL018_4442</name>
</gene>
<reference evidence="1" key="1">
    <citation type="submission" date="2014-05" db="EMBL/GenBank/DDBJ databases">
        <title>The transcriptome of the halophilic microalga Tetraselmis sp. GSL018 isolated from the Great Salt Lake, Utah.</title>
        <authorList>
            <person name="Jinkerson R.E."/>
            <person name="D'Adamo S."/>
            <person name="Posewitz M.C."/>
        </authorList>
    </citation>
    <scope>NUCLEOTIDE SEQUENCE</scope>
    <source>
        <strain evidence="1">GSL018</strain>
    </source>
</reference>
<proteinExistence type="predicted"/>
<protein>
    <submittedName>
        <fullName evidence="1">Uncharacterized protein</fullName>
    </submittedName>
</protein>
<dbReference type="EMBL" id="GBEZ01015896">
    <property type="protein sequence ID" value="JAC70306.1"/>
    <property type="molecule type" value="Transcribed_RNA"/>
</dbReference>
<organism evidence="1">
    <name type="scientific">Tetraselmis sp. GSL018</name>
    <dbReference type="NCBI Taxonomy" id="582737"/>
    <lineage>
        <taxon>Eukaryota</taxon>
        <taxon>Viridiplantae</taxon>
        <taxon>Chlorophyta</taxon>
        <taxon>core chlorophytes</taxon>
        <taxon>Chlorodendrophyceae</taxon>
        <taxon>Chlorodendrales</taxon>
        <taxon>Chlorodendraceae</taxon>
        <taxon>Tetraselmis</taxon>
    </lineage>
</organism>
<dbReference type="AlphaFoldDB" id="A0A061RIH1"/>
<name>A0A061RIH1_9CHLO</name>
<evidence type="ECO:0000313" key="1">
    <source>
        <dbReference type="EMBL" id="JAC70306.1"/>
    </source>
</evidence>
<accession>A0A061RIH1</accession>